<dbReference type="PANTHER" id="PTHR42879:SF2">
    <property type="entry name" value="3-OXOACYL-[ACYL-CARRIER-PROTEIN] REDUCTASE FABG"/>
    <property type="match status" value="1"/>
</dbReference>
<dbReference type="SUPFAM" id="SSF51735">
    <property type="entry name" value="NAD(P)-binding Rossmann-fold domains"/>
    <property type="match status" value="1"/>
</dbReference>
<evidence type="ECO:0000256" key="2">
    <source>
        <dbReference type="ARBA" id="ARBA00023002"/>
    </source>
</evidence>
<keyword evidence="3" id="KW-0753">Steroid metabolism</keyword>
<reference evidence="4" key="1">
    <citation type="submission" date="2020-10" db="EMBL/GenBank/DDBJ databases">
        <authorList>
            <person name="Gilroy R."/>
        </authorList>
    </citation>
    <scope>NUCLEOTIDE SEQUENCE</scope>
    <source>
        <strain evidence="4">CHK157-1446</strain>
    </source>
</reference>
<dbReference type="InterPro" id="IPR036291">
    <property type="entry name" value="NAD(P)-bd_dom_sf"/>
</dbReference>
<evidence type="ECO:0000313" key="5">
    <source>
        <dbReference type="Proteomes" id="UP000823982"/>
    </source>
</evidence>
<protein>
    <submittedName>
        <fullName evidence="4">SDR family oxidoreductase</fullName>
    </submittedName>
</protein>
<evidence type="ECO:0000256" key="1">
    <source>
        <dbReference type="ARBA" id="ARBA00006484"/>
    </source>
</evidence>
<gene>
    <name evidence="4" type="ORF">IAD01_04420</name>
</gene>
<dbReference type="Proteomes" id="UP000823982">
    <property type="component" value="Unassembled WGS sequence"/>
</dbReference>
<dbReference type="EMBL" id="DVIR01000039">
    <property type="protein sequence ID" value="HIS24631.1"/>
    <property type="molecule type" value="Genomic_DNA"/>
</dbReference>
<dbReference type="InterPro" id="IPR002347">
    <property type="entry name" value="SDR_fam"/>
</dbReference>
<evidence type="ECO:0000313" key="4">
    <source>
        <dbReference type="EMBL" id="HIS24631.1"/>
    </source>
</evidence>
<dbReference type="NCBIfam" id="NF009466">
    <property type="entry name" value="PRK12826.1-2"/>
    <property type="match status" value="1"/>
</dbReference>
<comment type="caution">
    <text evidence="4">The sequence shown here is derived from an EMBL/GenBank/DDBJ whole genome shotgun (WGS) entry which is preliminary data.</text>
</comment>
<dbReference type="NCBIfam" id="NF005559">
    <property type="entry name" value="PRK07231.1"/>
    <property type="match status" value="1"/>
</dbReference>
<dbReference type="Gene3D" id="3.40.50.720">
    <property type="entry name" value="NAD(P)-binding Rossmann-like Domain"/>
    <property type="match status" value="1"/>
</dbReference>
<proteinExistence type="inferred from homology"/>
<dbReference type="GO" id="GO:0016491">
    <property type="term" value="F:oxidoreductase activity"/>
    <property type="evidence" value="ECO:0007669"/>
    <property type="project" value="UniProtKB-KW"/>
</dbReference>
<accession>A0A9D1JHS4</accession>
<dbReference type="InterPro" id="IPR050259">
    <property type="entry name" value="SDR"/>
</dbReference>
<keyword evidence="3" id="KW-0443">Lipid metabolism</keyword>
<dbReference type="GO" id="GO:0008202">
    <property type="term" value="P:steroid metabolic process"/>
    <property type="evidence" value="ECO:0007669"/>
    <property type="project" value="UniProtKB-KW"/>
</dbReference>
<organism evidence="4 5">
    <name type="scientific">Candidatus Faeciplasma gallinarum</name>
    <dbReference type="NCBI Taxonomy" id="2840799"/>
    <lineage>
        <taxon>Bacteria</taxon>
        <taxon>Bacillati</taxon>
        <taxon>Bacillota</taxon>
        <taxon>Clostridia</taxon>
        <taxon>Eubacteriales</taxon>
        <taxon>Oscillospiraceae</taxon>
        <taxon>Oscillospiraceae incertae sedis</taxon>
        <taxon>Candidatus Faeciplasma</taxon>
    </lineage>
</organism>
<name>A0A9D1JHS4_9FIRM</name>
<evidence type="ECO:0000256" key="3">
    <source>
        <dbReference type="ARBA" id="ARBA00023221"/>
    </source>
</evidence>
<dbReference type="PRINTS" id="PR00081">
    <property type="entry name" value="GDHRDH"/>
</dbReference>
<dbReference type="FunFam" id="3.40.50.720:FF:000173">
    <property type="entry name" value="3-oxoacyl-[acyl-carrier protein] reductase"/>
    <property type="match status" value="1"/>
</dbReference>
<sequence length="245" mass="25995">MYNMKTALVTGGSRGIGAAAAKELARLGFKVCVNYVSNEDAAHEVERQIKAFGGTCRSYRADISNPSEVERMFSLIESEMGSVDVLVNNAGISYIGLLQDMSESDIRRQINVNLFGAIYCSKCAAPDMIHKKDGVIINLSSMWGEVGASCEAVYSACKAGIIGFTKALAKELGPSGIRVNCVSPGVISTDMNSELSDETISELCEETPLLRIGTPDDVGKMIAFLASDDASFITGQIVSVNGGIV</sequence>
<dbReference type="PROSITE" id="PS00061">
    <property type="entry name" value="ADH_SHORT"/>
    <property type="match status" value="1"/>
</dbReference>
<dbReference type="AlphaFoldDB" id="A0A9D1JHS4"/>
<dbReference type="GO" id="GO:0032787">
    <property type="term" value="P:monocarboxylic acid metabolic process"/>
    <property type="evidence" value="ECO:0007669"/>
    <property type="project" value="UniProtKB-ARBA"/>
</dbReference>
<dbReference type="PANTHER" id="PTHR42879">
    <property type="entry name" value="3-OXOACYL-(ACYL-CARRIER-PROTEIN) REDUCTASE"/>
    <property type="match status" value="1"/>
</dbReference>
<comment type="similarity">
    <text evidence="1">Belongs to the short-chain dehydrogenases/reductases (SDR) family.</text>
</comment>
<reference evidence="4" key="2">
    <citation type="journal article" date="2021" name="PeerJ">
        <title>Extensive microbial diversity within the chicken gut microbiome revealed by metagenomics and culture.</title>
        <authorList>
            <person name="Gilroy R."/>
            <person name="Ravi A."/>
            <person name="Getino M."/>
            <person name="Pursley I."/>
            <person name="Horton D.L."/>
            <person name="Alikhan N.F."/>
            <person name="Baker D."/>
            <person name="Gharbi K."/>
            <person name="Hall N."/>
            <person name="Watson M."/>
            <person name="Adriaenssens E.M."/>
            <person name="Foster-Nyarko E."/>
            <person name="Jarju S."/>
            <person name="Secka A."/>
            <person name="Antonio M."/>
            <person name="Oren A."/>
            <person name="Chaudhuri R.R."/>
            <person name="La Ragione R."/>
            <person name="Hildebrand F."/>
            <person name="Pallen M.J."/>
        </authorList>
    </citation>
    <scope>NUCLEOTIDE SEQUENCE</scope>
    <source>
        <strain evidence="4">CHK157-1446</strain>
    </source>
</reference>
<dbReference type="Pfam" id="PF13561">
    <property type="entry name" value="adh_short_C2"/>
    <property type="match status" value="1"/>
</dbReference>
<dbReference type="PRINTS" id="PR00080">
    <property type="entry name" value="SDRFAMILY"/>
</dbReference>
<keyword evidence="2" id="KW-0560">Oxidoreductase</keyword>
<dbReference type="InterPro" id="IPR020904">
    <property type="entry name" value="Sc_DH/Rdtase_CS"/>
</dbReference>
<dbReference type="NCBIfam" id="NF047420">
    <property type="entry name" value="EF_P_mod_YmfI"/>
    <property type="match status" value="1"/>
</dbReference>